<proteinExistence type="predicted"/>
<gene>
    <name evidence="2" type="ORF">OU421_05030</name>
</gene>
<sequence length="112" mass="12866">MIIKPRLPPYILVILVVIVFLCSYSYLETGTELHQFGNNRTGALIVEHKYVFELFESKYDARIWVNGSDVFTVEGARGPDLDRYLIRYLNPYVNPYENGTVQPDAEFGNSTI</sequence>
<dbReference type="KEGG" id="mou:OU421_05030"/>
<reference evidence="2" key="1">
    <citation type="submission" date="2022-11" db="EMBL/GenBank/DDBJ databases">
        <title>Complete genome sequence of Methanogenium organophilum DSM 3596.</title>
        <authorList>
            <person name="Chen S.-C."/>
            <person name="Lai S.-J."/>
            <person name="You Y.-T."/>
        </authorList>
    </citation>
    <scope>NUCLEOTIDE SEQUENCE</scope>
    <source>
        <strain evidence="2">DSM 3596</strain>
    </source>
</reference>
<evidence type="ECO:0000313" key="3">
    <source>
        <dbReference type="Proteomes" id="UP001163096"/>
    </source>
</evidence>
<accession>A0A9X9S5U7</accession>
<keyword evidence="1" id="KW-0472">Membrane</keyword>
<name>A0A9X9S5U7_METOG</name>
<organism evidence="2 3">
    <name type="scientific">Methanogenium organophilum</name>
    <dbReference type="NCBI Taxonomy" id="2199"/>
    <lineage>
        <taxon>Archaea</taxon>
        <taxon>Methanobacteriati</taxon>
        <taxon>Methanobacteriota</taxon>
        <taxon>Stenosarchaea group</taxon>
        <taxon>Methanomicrobia</taxon>
        <taxon>Methanomicrobiales</taxon>
        <taxon>Methanomicrobiaceae</taxon>
        <taxon>Methanogenium</taxon>
    </lineage>
</organism>
<dbReference type="EMBL" id="CP113361">
    <property type="protein sequence ID" value="WAI02236.1"/>
    <property type="molecule type" value="Genomic_DNA"/>
</dbReference>
<dbReference type="AlphaFoldDB" id="A0A9X9S5U7"/>
<dbReference type="RefSeq" id="WP_268187514.1">
    <property type="nucleotide sequence ID" value="NZ_CP113361.1"/>
</dbReference>
<evidence type="ECO:0000256" key="1">
    <source>
        <dbReference type="SAM" id="Phobius"/>
    </source>
</evidence>
<keyword evidence="1" id="KW-1133">Transmembrane helix</keyword>
<protein>
    <submittedName>
        <fullName evidence="2">Uncharacterized protein</fullName>
    </submittedName>
</protein>
<dbReference type="Proteomes" id="UP001163096">
    <property type="component" value="Chromosome"/>
</dbReference>
<keyword evidence="3" id="KW-1185">Reference proteome</keyword>
<keyword evidence="1" id="KW-0812">Transmembrane</keyword>
<evidence type="ECO:0000313" key="2">
    <source>
        <dbReference type="EMBL" id="WAI02236.1"/>
    </source>
</evidence>
<feature type="transmembrane region" description="Helical" evidence="1">
    <location>
        <begin position="7"/>
        <end position="27"/>
    </location>
</feature>
<dbReference type="GeneID" id="76834442"/>